<feature type="coiled-coil region" evidence="3">
    <location>
        <begin position="320"/>
        <end position="347"/>
    </location>
</feature>
<dbReference type="Gene3D" id="3.40.50.2000">
    <property type="entry name" value="Glycogen Phosphorylase B"/>
    <property type="match status" value="4"/>
</dbReference>
<keyword evidence="2 4" id="KW-0808">Transferase</keyword>
<dbReference type="PANTHER" id="PTHR11926">
    <property type="entry name" value="GLUCOSYL/GLUCURONOSYL TRANSFERASES"/>
    <property type="match status" value="1"/>
</dbReference>
<dbReference type="InterPro" id="IPR002213">
    <property type="entry name" value="UDP_glucos_trans"/>
</dbReference>
<dbReference type="EMBL" id="JAAIUW010000003">
    <property type="protein sequence ID" value="KAF7837053.1"/>
    <property type="molecule type" value="Genomic_DNA"/>
</dbReference>
<dbReference type="FunFam" id="3.40.50.2000:FF:000019">
    <property type="entry name" value="Glycosyltransferase"/>
    <property type="match status" value="2"/>
</dbReference>
<organism evidence="4 5">
    <name type="scientific">Senna tora</name>
    <dbReference type="NCBI Taxonomy" id="362788"/>
    <lineage>
        <taxon>Eukaryota</taxon>
        <taxon>Viridiplantae</taxon>
        <taxon>Streptophyta</taxon>
        <taxon>Embryophyta</taxon>
        <taxon>Tracheophyta</taxon>
        <taxon>Spermatophyta</taxon>
        <taxon>Magnoliopsida</taxon>
        <taxon>eudicotyledons</taxon>
        <taxon>Gunneridae</taxon>
        <taxon>Pentapetalae</taxon>
        <taxon>rosids</taxon>
        <taxon>fabids</taxon>
        <taxon>Fabales</taxon>
        <taxon>Fabaceae</taxon>
        <taxon>Caesalpinioideae</taxon>
        <taxon>Cassia clade</taxon>
        <taxon>Senna</taxon>
    </lineage>
</organism>
<sequence>MVQHHFLLVTFPAQGHINPSLQFAKRLIGMGVHVTLATSVYMHRRMNKTTPINGLTFATFSDGFDHGFKSKGDANPKYEEYMWELKRRGSEYVAHLISSAEEEGRPPFTCVVHTPLLQWAAEVARGLHLPTAMLWIQPATVFDIYYYYFKDDKYIKNKLMNQNENPWSLIELPGLPPLSTRELPSFIVSAPDAYSFILPCFEEQFKLFHQQPNSTSVLVNTFQELEPQALTPVDCNHINMMAIGPLIPSAFLDRNDPSDTCFGGDLFKASPREEYVEWLDSKAESSVIYVSFGSMCVLSKRQMGEIARGLLESGRPFLWVVREKEDQEKEEDELREYREELEGKGKIVRWCKQVEVLSHSSVGCFVTHCGWNSSLESLASGVPVVGFPQWADQNTNGKLIEDVWKTGVRVRVNNIEGVVESEEIRRCLDVVMGSGEKGEELRRNAKKWRELAVKAVNQGGSSDINLRAFVDEHHFLFVTFTAQGHINPFLQFAKRLIGMGVHVTLATSVYMHRCMNKTTPITGLTFATFSDGFDDGFKPKGDANPKYEEYMSELKRRGSEYLAHLISSAKEEGRSPFTCVVHTPLLEWAAEVARGLHLPTAMLWVQPATLFDILYYYFKDDKYIKNKLMNQKENPSGLIELPGLPPLSTRELPSFLVSPPEAYSFILPGLEEQFKWLLQQPNSKSVVLVNTFQELEPQALPPLDCNDIDMIAIGPLFLSAGKDPSDKASPREEYIEWLDSKAESSVIYVSFGSMCVLSKRQMGEIARGLLGSGRPFLWVVREREGQGEEEDELREYRKELVEKGKIVGWCKQVEVLSHSSVGCFVTHCGWNSSVESLASGVPMVGFPQWADQNTNGKLIEDVWKIGVRVRVNNERVLESEEIRRCLDVVMGSGEKGEELRRNAKEWRELAVKAVNQGGSSDINLRAFLDEVGARTSYKP</sequence>
<dbReference type="PANTHER" id="PTHR11926:SF870">
    <property type="entry name" value="UDP-GLYCOSYLTRANSFERASE 75B1"/>
    <property type="match status" value="1"/>
</dbReference>
<accession>A0A834X236</accession>
<comment type="similarity">
    <text evidence="1">Belongs to the UDP-glycosyltransferase family.</text>
</comment>
<gene>
    <name evidence="4" type="ORF">G2W53_005535</name>
</gene>
<dbReference type="GO" id="GO:0080044">
    <property type="term" value="F:quercetin 7-O-glucosyltransferase activity"/>
    <property type="evidence" value="ECO:0007669"/>
    <property type="project" value="TreeGrafter"/>
</dbReference>
<evidence type="ECO:0000313" key="4">
    <source>
        <dbReference type="EMBL" id="KAF7837053.1"/>
    </source>
</evidence>
<keyword evidence="3" id="KW-0175">Coiled coil</keyword>
<reference evidence="4" key="1">
    <citation type="submission" date="2020-09" db="EMBL/GenBank/DDBJ databases">
        <title>Genome-Enabled Discovery of Anthraquinone Biosynthesis in Senna tora.</title>
        <authorList>
            <person name="Kang S.-H."/>
            <person name="Pandey R.P."/>
            <person name="Lee C.-M."/>
            <person name="Sim J.-S."/>
            <person name="Jeong J.-T."/>
            <person name="Choi B.-S."/>
            <person name="Jung M."/>
            <person name="Ginzburg D."/>
            <person name="Zhao K."/>
            <person name="Won S.Y."/>
            <person name="Oh T.-J."/>
            <person name="Yu Y."/>
            <person name="Kim N.-H."/>
            <person name="Lee O.R."/>
            <person name="Lee T.-H."/>
            <person name="Bashyal P."/>
            <person name="Kim T.-S."/>
            <person name="Lee W.-H."/>
            <person name="Kawkins C."/>
            <person name="Kim C.-K."/>
            <person name="Kim J.S."/>
            <person name="Ahn B.O."/>
            <person name="Rhee S.Y."/>
            <person name="Sohng J.K."/>
        </authorList>
    </citation>
    <scope>NUCLEOTIDE SEQUENCE</scope>
    <source>
        <tissue evidence="4">Leaf</tissue>
    </source>
</reference>
<dbReference type="GO" id="GO:0080043">
    <property type="term" value="F:quercetin 3-O-glucosyltransferase activity"/>
    <property type="evidence" value="ECO:0007669"/>
    <property type="project" value="TreeGrafter"/>
</dbReference>
<keyword evidence="5" id="KW-1185">Reference proteome</keyword>
<dbReference type="SUPFAM" id="SSF53756">
    <property type="entry name" value="UDP-Glycosyltransferase/glycogen phosphorylase"/>
    <property type="match status" value="2"/>
</dbReference>
<dbReference type="OrthoDB" id="5835829at2759"/>
<protein>
    <submittedName>
        <fullName evidence="4">Crocetin glucosyltransferase, chloroplastic</fullName>
    </submittedName>
</protein>
<evidence type="ECO:0000256" key="3">
    <source>
        <dbReference type="SAM" id="Coils"/>
    </source>
</evidence>
<dbReference type="AlphaFoldDB" id="A0A834X236"/>
<evidence type="ECO:0000256" key="1">
    <source>
        <dbReference type="ARBA" id="ARBA00009995"/>
    </source>
</evidence>
<dbReference type="CDD" id="cd03784">
    <property type="entry name" value="GT1_Gtf-like"/>
    <property type="match status" value="2"/>
</dbReference>
<evidence type="ECO:0000256" key="2">
    <source>
        <dbReference type="ARBA" id="ARBA00022679"/>
    </source>
</evidence>
<comment type="caution">
    <text evidence="4">The sequence shown here is derived from an EMBL/GenBank/DDBJ whole genome shotgun (WGS) entry which is preliminary data.</text>
</comment>
<proteinExistence type="inferred from homology"/>
<dbReference type="Pfam" id="PF00201">
    <property type="entry name" value="UDPGT"/>
    <property type="match status" value="2"/>
</dbReference>
<dbReference type="InterPro" id="IPR035595">
    <property type="entry name" value="UDP_glycos_trans_CS"/>
</dbReference>
<dbReference type="Proteomes" id="UP000634136">
    <property type="component" value="Unassembled WGS sequence"/>
</dbReference>
<dbReference type="PROSITE" id="PS00375">
    <property type="entry name" value="UDPGT"/>
    <property type="match status" value="2"/>
</dbReference>
<evidence type="ECO:0000313" key="5">
    <source>
        <dbReference type="Proteomes" id="UP000634136"/>
    </source>
</evidence>
<name>A0A834X236_9FABA</name>